<sequence length="955" mass="106797">MATSMRGLTQFIADIRGARVRELEEKRINKEMANIRKRFKDGNLDGYQKKKYVAKVIFTYILGYKVDIGHMEAVNLISSMKYSEKQIGYLAVTLLMHENSDFLRLVVNSIRKDLNENNEIYNCLALHAIANVGGQEMAEALAEDVHRLLISPTSENFVRKKAALTLLRLYRKHPEVIPAAEWASRIVSLMDDIDLGVVICVTSLVMALAQDHLEAYAVCYQKAVDRLNRLVIEHEYTATYAYYKVPSPWLQVKLLRLLQYYPPTEDPTLRNILFEVLQAIMNNCAEPTRNVQHNNAQHAVLFEAIGLAIHLDPNSPLVSTATVLLARFISSRETNVRYLGLDTMAYLAARADHLEAVKRHQGTIILSLRDKDISVRRRALDLLYSMCDVDNSDVIVGELLRYLKVADYGLREEMVLKIAILTEKYAGTYKWYVDTILELISAAGDHVGDEVWYRVVQIVTNTEDLQAYAARVVFEYLKSPSSHESLVKVGGYILGEYGHLIANDSGYSPIEQFQVLHSKSQFCMAPTRALLLSTYIKWVNVFPEIKEQLVNVFERYRHVLDVDLQQRACEFYALATRPAEDEVLQNVCEEIPPFPARESALQTRLSRKLTDAGDRRTWVHGGSVTLDRQATRRTTKPALGDIHGNGSAATSGIDGSNGANDITQSLMGLDLSSSPTALQAKTSFSELQSAPAQFLAEKGIPRLTTNHNVERWFEKLTYSSEGVLYEDVQIQVGIKSRFHGHIGQVAVYIGNKISAPLTSFTALLHTEEPDALSVSFAKIAPSIIAPRMQTQQLVNVECKKVFTKAPILSLSFLAGAHQSIAVRLPIVVTKFLEHVKLGQAEFFERWKLIGGPPRESQAIFPITLADSGFINTERQRQVVSGSCLNILDGIDPNPSNIVAAGILHMAEDGNVGCLMRLEPNKDAKLCRITVRSTSENVAAELQRLIQKPLSTDAVS</sequence>
<name>A0ACB8UKK7_9APHY</name>
<protein>
    <submittedName>
        <fullName evidence="1">Adaptor protein complex AP-2 alpha subunit</fullName>
    </submittedName>
</protein>
<accession>A0ACB8UKK7</accession>
<proteinExistence type="predicted"/>
<evidence type="ECO:0000313" key="1">
    <source>
        <dbReference type="EMBL" id="KAI0094893.1"/>
    </source>
</evidence>
<dbReference type="Proteomes" id="UP001055072">
    <property type="component" value="Unassembled WGS sequence"/>
</dbReference>
<organism evidence="1 2">
    <name type="scientific">Irpex rosettiformis</name>
    <dbReference type="NCBI Taxonomy" id="378272"/>
    <lineage>
        <taxon>Eukaryota</taxon>
        <taxon>Fungi</taxon>
        <taxon>Dikarya</taxon>
        <taxon>Basidiomycota</taxon>
        <taxon>Agaricomycotina</taxon>
        <taxon>Agaricomycetes</taxon>
        <taxon>Polyporales</taxon>
        <taxon>Irpicaceae</taxon>
        <taxon>Irpex</taxon>
    </lineage>
</organism>
<comment type="caution">
    <text evidence="1">The sequence shown here is derived from an EMBL/GenBank/DDBJ whole genome shotgun (WGS) entry which is preliminary data.</text>
</comment>
<reference evidence="1" key="1">
    <citation type="journal article" date="2021" name="Environ. Microbiol.">
        <title>Gene family expansions and transcriptome signatures uncover fungal adaptations to wood decay.</title>
        <authorList>
            <person name="Hage H."/>
            <person name="Miyauchi S."/>
            <person name="Viragh M."/>
            <person name="Drula E."/>
            <person name="Min B."/>
            <person name="Chaduli D."/>
            <person name="Navarro D."/>
            <person name="Favel A."/>
            <person name="Norest M."/>
            <person name="Lesage-Meessen L."/>
            <person name="Balint B."/>
            <person name="Merenyi Z."/>
            <person name="de Eugenio L."/>
            <person name="Morin E."/>
            <person name="Martinez A.T."/>
            <person name="Baldrian P."/>
            <person name="Stursova M."/>
            <person name="Martinez M.J."/>
            <person name="Novotny C."/>
            <person name="Magnuson J.K."/>
            <person name="Spatafora J.W."/>
            <person name="Maurice S."/>
            <person name="Pangilinan J."/>
            <person name="Andreopoulos W."/>
            <person name="LaButti K."/>
            <person name="Hundley H."/>
            <person name="Na H."/>
            <person name="Kuo A."/>
            <person name="Barry K."/>
            <person name="Lipzen A."/>
            <person name="Henrissat B."/>
            <person name="Riley R."/>
            <person name="Ahrendt S."/>
            <person name="Nagy L.G."/>
            <person name="Grigoriev I.V."/>
            <person name="Martin F."/>
            <person name="Rosso M.N."/>
        </authorList>
    </citation>
    <scope>NUCLEOTIDE SEQUENCE</scope>
    <source>
        <strain evidence="1">CBS 384.51</strain>
    </source>
</reference>
<evidence type="ECO:0000313" key="2">
    <source>
        <dbReference type="Proteomes" id="UP001055072"/>
    </source>
</evidence>
<gene>
    <name evidence="1" type="ORF">BDY19DRAFT_880300</name>
</gene>
<keyword evidence="2" id="KW-1185">Reference proteome</keyword>
<dbReference type="EMBL" id="MU274900">
    <property type="protein sequence ID" value="KAI0094893.1"/>
    <property type="molecule type" value="Genomic_DNA"/>
</dbReference>